<dbReference type="Proteomes" id="UP000326678">
    <property type="component" value="Chromosome Gxm1"/>
</dbReference>
<dbReference type="KEGG" id="nsh:GXM_03037"/>
<proteinExistence type="predicted"/>
<organism evidence="1 2">
    <name type="scientific">Nostoc sphaeroides CCNUC1</name>
    <dbReference type="NCBI Taxonomy" id="2653204"/>
    <lineage>
        <taxon>Bacteria</taxon>
        <taxon>Bacillati</taxon>
        <taxon>Cyanobacteriota</taxon>
        <taxon>Cyanophyceae</taxon>
        <taxon>Nostocales</taxon>
        <taxon>Nostocaceae</taxon>
        <taxon>Nostoc</taxon>
    </lineage>
</organism>
<gene>
    <name evidence="1" type="ORF">GXM_03037</name>
</gene>
<dbReference type="AlphaFoldDB" id="A0A5P8VYT6"/>
<keyword evidence="2" id="KW-1185">Reference proteome</keyword>
<reference evidence="1 2" key="1">
    <citation type="submission" date="2019-10" db="EMBL/GenBank/DDBJ databases">
        <title>Genomic and transcriptomic insights into the perfect genentic adaptation of a filamentous nitrogen-fixing cyanobacterium to rice fields.</title>
        <authorList>
            <person name="Chen Z."/>
        </authorList>
    </citation>
    <scope>NUCLEOTIDE SEQUENCE [LARGE SCALE GENOMIC DNA]</scope>
    <source>
        <strain evidence="1">CCNUC1</strain>
    </source>
</reference>
<protein>
    <submittedName>
        <fullName evidence="1">Uncharacterized protein</fullName>
    </submittedName>
</protein>
<dbReference type="EMBL" id="CP045226">
    <property type="protein sequence ID" value="QFS45560.1"/>
    <property type="molecule type" value="Genomic_DNA"/>
</dbReference>
<accession>A0A5P8VYT6</accession>
<sequence length="41" mass="4733">MAKKFRKINLASFKSVKLANCKQDREFQKTLCAAYFGDNFA</sequence>
<evidence type="ECO:0000313" key="1">
    <source>
        <dbReference type="EMBL" id="QFS45560.1"/>
    </source>
</evidence>
<evidence type="ECO:0000313" key="2">
    <source>
        <dbReference type="Proteomes" id="UP000326678"/>
    </source>
</evidence>
<name>A0A5P8VYT6_9NOSO</name>